<accession>A0A064CEF4</accession>
<dbReference type="eggNOG" id="COG2856">
    <property type="taxonomic scope" value="Bacteria"/>
</dbReference>
<dbReference type="OrthoDB" id="9794834at2"/>
<evidence type="ECO:0000313" key="3">
    <source>
        <dbReference type="EMBL" id="KDE97103.1"/>
    </source>
</evidence>
<organism evidence="3 4">
    <name type="scientific">Mycolicibacterium aromaticivorans JS19b1 = JCM 16368</name>
    <dbReference type="NCBI Taxonomy" id="1440774"/>
    <lineage>
        <taxon>Bacteria</taxon>
        <taxon>Bacillati</taxon>
        <taxon>Actinomycetota</taxon>
        <taxon>Actinomycetes</taxon>
        <taxon>Mycobacteriales</taxon>
        <taxon>Mycobacteriaceae</taxon>
        <taxon>Mycolicibacterium</taxon>
    </lineage>
</organism>
<dbReference type="Pfam" id="PF06114">
    <property type="entry name" value="Peptidase_M78"/>
    <property type="match status" value="1"/>
</dbReference>
<dbReference type="GO" id="GO:0003677">
    <property type="term" value="F:DNA binding"/>
    <property type="evidence" value="ECO:0007669"/>
    <property type="project" value="InterPro"/>
</dbReference>
<dbReference type="Pfam" id="PF01381">
    <property type="entry name" value="HTH_3"/>
    <property type="match status" value="1"/>
</dbReference>
<dbReference type="Gene3D" id="1.10.10.2910">
    <property type="match status" value="1"/>
</dbReference>
<dbReference type="eggNOG" id="COG1396">
    <property type="taxonomic scope" value="Bacteria"/>
</dbReference>
<evidence type="ECO:0000259" key="2">
    <source>
        <dbReference type="PROSITE" id="PS50943"/>
    </source>
</evidence>
<gene>
    <name evidence="3" type="ORF">Y900_027840</name>
</gene>
<evidence type="ECO:0000256" key="1">
    <source>
        <dbReference type="ARBA" id="ARBA00007227"/>
    </source>
</evidence>
<dbReference type="InterPro" id="IPR001387">
    <property type="entry name" value="Cro/C1-type_HTH"/>
</dbReference>
<dbReference type="PANTHER" id="PTHR43236:SF1">
    <property type="entry name" value="BLL7220 PROTEIN"/>
    <property type="match status" value="1"/>
</dbReference>
<dbReference type="InterPro" id="IPR010359">
    <property type="entry name" value="IrrE_HExxH"/>
</dbReference>
<comment type="similarity">
    <text evidence="1">Belongs to the short-chain fatty acyl-CoA assimilation regulator (ScfR) family.</text>
</comment>
<protein>
    <submittedName>
        <fullName evidence="3">XRE family transcriptional regulator</fullName>
    </submittedName>
</protein>
<dbReference type="PANTHER" id="PTHR43236">
    <property type="entry name" value="ANTITOXIN HIGA1"/>
    <property type="match status" value="1"/>
</dbReference>
<dbReference type="PROSITE" id="PS50943">
    <property type="entry name" value="HTH_CROC1"/>
    <property type="match status" value="1"/>
</dbReference>
<proteinExistence type="inferred from homology"/>
<dbReference type="SMART" id="SM00530">
    <property type="entry name" value="HTH_XRE"/>
    <property type="match status" value="1"/>
</dbReference>
<dbReference type="Gene3D" id="1.10.260.40">
    <property type="entry name" value="lambda repressor-like DNA-binding domains"/>
    <property type="match status" value="1"/>
</dbReference>
<comment type="caution">
    <text evidence="3">The sequence shown here is derived from an EMBL/GenBank/DDBJ whole genome shotgun (WGS) entry which is preliminary data.</text>
</comment>
<dbReference type="STRING" id="1440774.Y900_027840"/>
<dbReference type="Proteomes" id="UP000022835">
    <property type="component" value="Unassembled WGS sequence"/>
</dbReference>
<reference evidence="3" key="1">
    <citation type="submission" date="2014-05" db="EMBL/GenBank/DDBJ databases">
        <title>Genome sequence of Mycobacterium aromaticivorans strain JS19b1T (= DSM 45407T).</title>
        <authorList>
            <person name="Kwak Y."/>
            <person name="Park G.-S."/>
            <person name="Li Q.X."/>
            <person name="Lee S.-E."/>
            <person name="Shin J.-H."/>
        </authorList>
    </citation>
    <scope>NUCLEOTIDE SEQUENCE [LARGE SCALE GENOMIC DNA]</scope>
    <source>
        <strain evidence="3">JS19b1</strain>
    </source>
</reference>
<dbReference type="CDD" id="cd00093">
    <property type="entry name" value="HTH_XRE"/>
    <property type="match status" value="1"/>
</dbReference>
<dbReference type="InterPro" id="IPR010982">
    <property type="entry name" value="Lambda_DNA-bd_dom_sf"/>
</dbReference>
<dbReference type="EMBL" id="JALN02000002">
    <property type="protein sequence ID" value="KDE97103.1"/>
    <property type="molecule type" value="Genomic_DNA"/>
</dbReference>
<sequence length="348" mass="39313">MSQIGDVILTARRAAGLTQEELADKLGITQAALSRYENDLREPDDATVERMSEILDVSPDFLTHPFQLRGALAADAHMRRQKTTKVSEWKSAESKLNLYRMRSAFLTRRIPISPANHMPTFDPDETAPADAARMVRAQWRMPIGPVRNLTRWIESAGVIVIEERLGTRRIDGLSQWASEYPVVLLNADLPADRKRWTLAHEVGHLVLHSSYVDPDVETQANEFAAELLMPCHVIESDLHDLTPSRLLALKKVWGVSMQAIFEHAYRLGKASAAERTKFYRTMNARGWRRHEPGADVIADERPELAQTIGQTLMTRGGLSRDEVARLTGRRNAANEELFLPPETRLRVL</sequence>
<keyword evidence="4" id="KW-1185">Reference proteome</keyword>
<evidence type="ECO:0000313" key="4">
    <source>
        <dbReference type="Proteomes" id="UP000022835"/>
    </source>
</evidence>
<dbReference type="InterPro" id="IPR052345">
    <property type="entry name" value="Rad_response_metalloprotease"/>
</dbReference>
<dbReference type="SUPFAM" id="SSF47413">
    <property type="entry name" value="lambda repressor-like DNA-binding domains"/>
    <property type="match status" value="1"/>
</dbReference>
<feature type="domain" description="HTH cro/C1-type" evidence="2">
    <location>
        <begin position="8"/>
        <end position="62"/>
    </location>
</feature>
<name>A0A064CEF4_9MYCO</name>
<dbReference type="RefSeq" id="WP_036348344.1">
    <property type="nucleotide sequence ID" value="NZ_JALN02000002.1"/>
</dbReference>
<dbReference type="AlphaFoldDB" id="A0A064CEF4"/>